<gene>
    <name evidence="12" type="ORF">JCM19231_2680</name>
</gene>
<evidence type="ECO:0000256" key="4">
    <source>
        <dbReference type="ARBA" id="ARBA00022605"/>
    </source>
</evidence>
<protein>
    <recommendedName>
        <fullName evidence="3">phosphoserine phosphatase</fullName>
        <ecNumber evidence="3">3.1.3.3</ecNumber>
    </recommendedName>
</protein>
<dbReference type="EMBL" id="BBRZ01000057">
    <property type="protein sequence ID" value="GAM57561.1"/>
    <property type="molecule type" value="Genomic_DNA"/>
</dbReference>
<dbReference type="GO" id="GO:0005737">
    <property type="term" value="C:cytoplasm"/>
    <property type="evidence" value="ECO:0007669"/>
    <property type="project" value="TreeGrafter"/>
</dbReference>
<dbReference type="CDD" id="cd01427">
    <property type="entry name" value="HAD_like"/>
    <property type="match status" value="1"/>
</dbReference>
<evidence type="ECO:0000256" key="3">
    <source>
        <dbReference type="ARBA" id="ARBA00012640"/>
    </source>
</evidence>
<keyword evidence="7" id="KW-0460">Magnesium</keyword>
<keyword evidence="8" id="KW-0718">Serine biosynthesis</keyword>
<evidence type="ECO:0000256" key="2">
    <source>
        <dbReference type="ARBA" id="ARBA00005135"/>
    </source>
</evidence>
<dbReference type="Pfam" id="PF12710">
    <property type="entry name" value="HAD"/>
    <property type="match status" value="1"/>
</dbReference>
<dbReference type="GO" id="GO:0036424">
    <property type="term" value="F:L-phosphoserine phosphatase activity"/>
    <property type="evidence" value="ECO:0007669"/>
    <property type="project" value="TreeGrafter"/>
</dbReference>
<accession>A0A0B8NUH8</accession>
<dbReference type="GO" id="GO:0000287">
    <property type="term" value="F:magnesium ion binding"/>
    <property type="evidence" value="ECO:0007669"/>
    <property type="project" value="TreeGrafter"/>
</dbReference>
<dbReference type="AlphaFoldDB" id="A0A0B8NUH8"/>
<evidence type="ECO:0000256" key="7">
    <source>
        <dbReference type="ARBA" id="ARBA00022842"/>
    </source>
</evidence>
<comment type="catalytic activity">
    <reaction evidence="10">
        <text>O-phospho-D-serine + H2O = D-serine + phosphate</text>
        <dbReference type="Rhea" id="RHEA:24873"/>
        <dbReference type="ChEBI" id="CHEBI:15377"/>
        <dbReference type="ChEBI" id="CHEBI:35247"/>
        <dbReference type="ChEBI" id="CHEBI:43474"/>
        <dbReference type="ChEBI" id="CHEBI:58680"/>
        <dbReference type="EC" id="3.1.3.3"/>
    </reaction>
</comment>
<dbReference type="PANTHER" id="PTHR43344:SF2">
    <property type="entry name" value="PHOSPHOSERINE PHOSPHATASE"/>
    <property type="match status" value="1"/>
</dbReference>
<reference evidence="12 13" key="1">
    <citation type="submission" date="2015-01" db="EMBL/GenBank/DDBJ databases">
        <title>Vibrio sp. C1 JCM 19231 whole genome shotgun sequence.</title>
        <authorList>
            <person name="Sawabe T."/>
            <person name="Meirelles P."/>
            <person name="Feng G."/>
            <person name="Sayaka M."/>
            <person name="Hattori M."/>
            <person name="Ohkuma M."/>
        </authorList>
    </citation>
    <scope>NUCLEOTIDE SEQUENCE [LARGE SCALE GENOMIC DNA]</scope>
    <source>
        <strain evidence="13">JCM 19231</strain>
    </source>
</reference>
<dbReference type="EC" id="3.1.3.3" evidence="3"/>
<evidence type="ECO:0000256" key="10">
    <source>
        <dbReference type="ARBA" id="ARBA00048523"/>
    </source>
</evidence>
<evidence type="ECO:0000256" key="11">
    <source>
        <dbReference type="SAM" id="SignalP"/>
    </source>
</evidence>
<comment type="caution">
    <text evidence="12">The sequence shown here is derived from an EMBL/GenBank/DDBJ whole genome shotgun (WGS) entry which is preliminary data.</text>
</comment>
<dbReference type="PANTHER" id="PTHR43344">
    <property type="entry name" value="PHOSPHOSERINE PHOSPHATASE"/>
    <property type="match status" value="1"/>
</dbReference>
<comment type="cofactor">
    <cofactor evidence="1">
        <name>Mg(2+)</name>
        <dbReference type="ChEBI" id="CHEBI:18420"/>
    </cofactor>
</comment>
<sequence length="327" mass="37182">MKKLSLISIAVLSSLSFHSFAKDCDPSLLPSWKDVESKQALVKFVDRSTNKASSGFIEVKDRIAVFDNDGTLWSEKPFYFQLAFAMDQVKKKAPEHPEWKTEQPFKAVLAGDTEAVLASGNEGLLKLVMATHSGMTVEQYQETVKQWLSVARDPRFNKEYTALTYKPMKEMLLYLQENDFKTYIVSGGGVDFMRAWAPEVYNVPSEQIIGSALRYEYQYNEGNPAVIKKDAVLTIDDKEGKVTNIQHIIGKKPVLAVGNSDGDQAMMQWATSQPNSMAMIVHHTDTEREWKYDRESHVGRLNKALDEANSREDWKLIDMKNDWCSVY</sequence>
<dbReference type="Proteomes" id="UP000031671">
    <property type="component" value="Unassembled WGS sequence"/>
</dbReference>
<comment type="pathway">
    <text evidence="2">Amino-acid biosynthesis; L-serine biosynthesis; L-serine from 3-phospho-D-glycerate: step 3/3.</text>
</comment>
<evidence type="ECO:0000313" key="12">
    <source>
        <dbReference type="EMBL" id="GAM57561.1"/>
    </source>
</evidence>
<keyword evidence="4" id="KW-0028">Amino-acid biosynthesis</keyword>
<dbReference type="GO" id="GO:0006564">
    <property type="term" value="P:L-serine biosynthetic process"/>
    <property type="evidence" value="ECO:0007669"/>
    <property type="project" value="UniProtKB-KW"/>
</dbReference>
<keyword evidence="11" id="KW-0732">Signal</keyword>
<evidence type="ECO:0000313" key="13">
    <source>
        <dbReference type="Proteomes" id="UP000031671"/>
    </source>
</evidence>
<proteinExistence type="predicted"/>
<keyword evidence="6" id="KW-0378">Hydrolase</keyword>
<keyword evidence="5" id="KW-0479">Metal-binding</keyword>
<name>A0A0B8NUH8_9VIBR</name>
<dbReference type="InterPro" id="IPR023214">
    <property type="entry name" value="HAD_sf"/>
</dbReference>
<evidence type="ECO:0000256" key="1">
    <source>
        <dbReference type="ARBA" id="ARBA00001946"/>
    </source>
</evidence>
<dbReference type="InterPro" id="IPR036412">
    <property type="entry name" value="HAD-like_sf"/>
</dbReference>
<evidence type="ECO:0000256" key="6">
    <source>
        <dbReference type="ARBA" id="ARBA00022801"/>
    </source>
</evidence>
<dbReference type="RefSeq" id="WP_261836583.1">
    <property type="nucleotide sequence ID" value="NZ_AP024882.1"/>
</dbReference>
<evidence type="ECO:0000256" key="5">
    <source>
        <dbReference type="ARBA" id="ARBA00022723"/>
    </source>
</evidence>
<reference evidence="12 13" key="2">
    <citation type="submission" date="2015-01" db="EMBL/GenBank/DDBJ databases">
        <authorList>
            <consortium name="NBRP consortium"/>
            <person name="Sawabe T."/>
            <person name="Meirelles P."/>
            <person name="Feng G."/>
            <person name="Sayaka M."/>
            <person name="Hattori M."/>
            <person name="Ohkuma M."/>
        </authorList>
    </citation>
    <scope>NUCLEOTIDE SEQUENCE [LARGE SCALE GENOMIC DNA]</scope>
    <source>
        <strain evidence="13">JCM 19231</strain>
    </source>
</reference>
<feature type="signal peptide" evidence="11">
    <location>
        <begin position="1"/>
        <end position="21"/>
    </location>
</feature>
<feature type="chain" id="PRO_5002139453" description="phosphoserine phosphatase" evidence="11">
    <location>
        <begin position="22"/>
        <end position="327"/>
    </location>
</feature>
<dbReference type="SUPFAM" id="SSF56784">
    <property type="entry name" value="HAD-like"/>
    <property type="match status" value="1"/>
</dbReference>
<dbReference type="Gene3D" id="3.40.50.1000">
    <property type="entry name" value="HAD superfamily/HAD-like"/>
    <property type="match status" value="1"/>
</dbReference>
<comment type="catalytic activity">
    <reaction evidence="9">
        <text>O-phospho-L-serine + H2O = L-serine + phosphate</text>
        <dbReference type="Rhea" id="RHEA:21208"/>
        <dbReference type="ChEBI" id="CHEBI:15377"/>
        <dbReference type="ChEBI" id="CHEBI:33384"/>
        <dbReference type="ChEBI" id="CHEBI:43474"/>
        <dbReference type="ChEBI" id="CHEBI:57524"/>
        <dbReference type="EC" id="3.1.3.3"/>
    </reaction>
</comment>
<keyword evidence="13" id="KW-1185">Reference proteome</keyword>
<organism evidence="12 13">
    <name type="scientific">Vibrio ishigakensis</name>
    <dbReference type="NCBI Taxonomy" id="1481914"/>
    <lineage>
        <taxon>Bacteria</taxon>
        <taxon>Pseudomonadati</taxon>
        <taxon>Pseudomonadota</taxon>
        <taxon>Gammaproteobacteria</taxon>
        <taxon>Vibrionales</taxon>
        <taxon>Vibrionaceae</taxon>
        <taxon>Vibrio</taxon>
    </lineage>
</organism>
<dbReference type="InterPro" id="IPR050582">
    <property type="entry name" value="HAD-like_SerB"/>
</dbReference>
<evidence type="ECO:0000256" key="8">
    <source>
        <dbReference type="ARBA" id="ARBA00023299"/>
    </source>
</evidence>
<evidence type="ECO:0000256" key="9">
    <source>
        <dbReference type="ARBA" id="ARBA00048138"/>
    </source>
</evidence>